<comment type="caution">
    <text evidence="2">The sequence shown here is derived from an EMBL/GenBank/DDBJ whole genome shotgun (WGS) entry which is preliminary data.</text>
</comment>
<dbReference type="CDD" id="cd00448">
    <property type="entry name" value="YjgF_YER057c_UK114_family"/>
    <property type="match status" value="1"/>
</dbReference>
<dbReference type="InterPro" id="IPR006175">
    <property type="entry name" value="YjgF/YER057c/UK114"/>
</dbReference>
<dbReference type="EMBL" id="JAGFNZ010000003">
    <property type="protein sequence ID" value="MBW7572963.1"/>
    <property type="molecule type" value="Genomic_DNA"/>
</dbReference>
<protein>
    <submittedName>
        <fullName evidence="2">RidA family protein</fullName>
    </submittedName>
</protein>
<dbReference type="PROSITE" id="PS01094">
    <property type="entry name" value="UPF0076"/>
    <property type="match status" value="1"/>
</dbReference>
<gene>
    <name evidence="2" type="ORF">J5W02_09060</name>
</gene>
<dbReference type="NCBIfam" id="TIGR00004">
    <property type="entry name" value="Rid family detoxifying hydrolase"/>
    <property type="match status" value="1"/>
</dbReference>
<dbReference type="RefSeq" id="WP_219965374.1">
    <property type="nucleotide sequence ID" value="NZ_JAGFNZ010000003.1"/>
</dbReference>
<name>A0ABS7DP41_9FIRM</name>
<dbReference type="PANTHER" id="PTHR11803:SF39">
    <property type="entry name" value="2-IMINOBUTANOATE_2-IMINOPROPANOATE DEAMINASE"/>
    <property type="match status" value="1"/>
</dbReference>
<dbReference type="PANTHER" id="PTHR11803">
    <property type="entry name" value="2-IMINOBUTANOATE/2-IMINOPROPANOATE DEAMINASE RIDA"/>
    <property type="match status" value="1"/>
</dbReference>
<dbReference type="Pfam" id="PF01042">
    <property type="entry name" value="Ribonuc_L-PSP"/>
    <property type="match status" value="1"/>
</dbReference>
<reference evidence="2 3" key="1">
    <citation type="submission" date="2021-03" db="EMBL/GenBank/DDBJ databases">
        <title>Caproiciproducens sp. nov. isolated from feces of cow.</title>
        <authorList>
            <person name="Choi J.-Y."/>
        </authorList>
    </citation>
    <scope>NUCLEOTIDE SEQUENCE [LARGE SCALE GENOMIC DNA]</scope>
    <source>
        <strain evidence="2 3">AGMB10547</strain>
    </source>
</reference>
<sequence length="126" mass="13667">MGNKVIHTENAPKAIGPYSQAVVSGGFVFVSGQLPVDPKTNEMREPDFTAQTKQSMENILSILKENNLTADNIVKTTIFVSDLGGFAQVNEAYAAFFDKTYPSRACVQVSRLPKDALVEIEAIASL</sequence>
<dbReference type="Gene3D" id="3.30.1330.40">
    <property type="entry name" value="RutC-like"/>
    <property type="match status" value="1"/>
</dbReference>
<evidence type="ECO:0000313" key="3">
    <source>
        <dbReference type="Proteomes" id="UP000719942"/>
    </source>
</evidence>
<evidence type="ECO:0000313" key="2">
    <source>
        <dbReference type="EMBL" id="MBW7572963.1"/>
    </source>
</evidence>
<proteinExistence type="inferred from homology"/>
<dbReference type="InterPro" id="IPR019897">
    <property type="entry name" value="RidA_CS"/>
</dbReference>
<dbReference type="Proteomes" id="UP000719942">
    <property type="component" value="Unassembled WGS sequence"/>
</dbReference>
<dbReference type="InterPro" id="IPR035959">
    <property type="entry name" value="RutC-like_sf"/>
</dbReference>
<comment type="similarity">
    <text evidence="1">Belongs to the RutC family.</text>
</comment>
<dbReference type="InterPro" id="IPR006056">
    <property type="entry name" value="RidA"/>
</dbReference>
<accession>A0ABS7DP41</accession>
<evidence type="ECO:0000256" key="1">
    <source>
        <dbReference type="ARBA" id="ARBA00010552"/>
    </source>
</evidence>
<keyword evidence="3" id="KW-1185">Reference proteome</keyword>
<dbReference type="SUPFAM" id="SSF55298">
    <property type="entry name" value="YjgF-like"/>
    <property type="match status" value="1"/>
</dbReference>
<organism evidence="2 3">
    <name type="scientific">Caproiciproducens faecalis</name>
    <dbReference type="NCBI Taxonomy" id="2820301"/>
    <lineage>
        <taxon>Bacteria</taxon>
        <taxon>Bacillati</taxon>
        <taxon>Bacillota</taxon>
        <taxon>Clostridia</taxon>
        <taxon>Eubacteriales</taxon>
        <taxon>Acutalibacteraceae</taxon>
        <taxon>Caproiciproducens</taxon>
    </lineage>
</organism>